<organism evidence="4 5">
    <name type="scientific">Moraxella pluranimalium</name>
    <dbReference type="NCBI Taxonomy" id="470453"/>
    <lineage>
        <taxon>Bacteria</taxon>
        <taxon>Pseudomonadati</taxon>
        <taxon>Pseudomonadota</taxon>
        <taxon>Gammaproteobacteria</taxon>
        <taxon>Moraxellales</taxon>
        <taxon>Moraxellaceae</taxon>
        <taxon>Moraxella</taxon>
    </lineage>
</organism>
<dbReference type="Proteomes" id="UP000189800">
    <property type="component" value="Unassembled WGS sequence"/>
</dbReference>
<keyword evidence="1" id="KW-0175">Coiled coil</keyword>
<protein>
    <recommendedName>
        <fullName evidence="3">Phage-Barnase-EndoU-ColicinE5/D-RelE-like nuclease domain-containing protein</fullName>
    </recommendedName>
</protein>
<reference evidence="4 5" key="1">
    <citation type="submission" date="2017-02" db="EMBL/GenBank/DDBJ databases">
        <title>Draft genome sequence of Moraxella pluranimalium CCUG 54913T type strain.</title>
        <authorList>
            <person name="Salva-Serra F."/>
            <person name="Engstrom-Jakobsson H."/>
            <person name="Thorell K."/>
            <person name="Jaen-Luchoro D."/>
            <person name="Gonzales-Siles L."/>
            <person name="Karlsson R."/>
            <person name="Yazdan S."/>
            <person name="Boulund F."/>
            <person name="Johnning A."/>
            <person name="Engstrand L."/>
            <person name="Kristiansson E."/>
            <person name="Moore E."/>
        </authorList>
    </citation>
    <scope>NUCLEOTIDE SEQUENCE [LARGE SCALE GENOMIC DNA]</scope>
    <source>
        <strain evidence="4 5">CCUG 54913</strain>
    </source>
</reference>
<evidence type="ECO:0000256" key="2">
    <source>
        <dbReference type="SAM" id="MobiDB-lite"/>
    </source>
</evidence>
<comment type="caution">
    <text evidence="4">The sequence shown here is derived from an EMBL/GenBank/DDBJ whole genome shotgun (WGS) entry which is preliminary data.</text>
</comment>
<dbReference type="STRING" id="470453.B0680_10510"/>
<evidence type="ECO:0000256" key="1">
    <source>
        <dbReference type="SAM" id="Coils"/>
    </source>
</evidence>
<dbReference type="Pfam" id="PF18809">
    <property type="entry name" value="PBECR1"/>
    <property type="match status" value="1"/>
</dbReference>
<feature type="compositionally biased region" description="Polar residues" evidence="2">
    <location>
        <begin position="1652"/>
        <end position="1661"/>
    </location>
</feature>
<feature type="domain" description="Phage-Barnase-EndoU-ColicinE5/D-RelE-like nuclease" evidence="3">
    <location>
        <begin position="1534"/>
        <end position="1638"/>
    </location>
</feature>
<feature type="coiled-coil region" evidence="1">
    <location>
        <begin position="734"/>
        <end position="769"/>
    </location>
</feature>
<evidence type="ECO:0000313" key="5">
    <source>
        <dbReference type="Proteomes" id="UP000189800"/>
    </source>
</evidence>
<sequence>MTGTYRGVSALTLANSLGSRVTQTLNIKRSSFGSDKMESDLHSALGNWVITAMQGADLIHIQEMSMADHEANIAKLDMNPDDQKALLEESQQTTKANSAFSVARFVSFTDETGEGRNDLLDEIAELNKGTGSFLADIMGGVSMARYPLLRAPKPESVKEKIKRTIAKVSKVQAERVSKAQQESMVIEEDFFALATGLEAEHSDAFHQMIGSQVTQEQLDSKHDRDHAGMLGKAEATKRDWENAVSWITAIPAVNGVREYWDTMFMAVNSRMHLNATVMNIQGSKLHRAMADLKNFKVSIKIKQKGKSTLESMVAKLKDKGSKIKAKDLTNEELKLMFYIRAMGENAEGSEDFIETWIKNSEYAETFKTGFTVDKLPSYVFIPAFLDYMGQDYIQDAMKAVTKQMNGEKLTASEMDKITTAVADMDMGASSLRALMEMTKFHNATENQEATVSLTTSLGLGSDGLNNGAALAHIWNGAIDKKLLDRTGFYVSQSQYRNYFQARHDNTVGDYYTGFVDFLKAALDPNLSDSYIQKINDKITRLEDELAKAKTKDPAKQEQIQQLQTSLKHIESIQKVHTALSKRSVAKAILVPFNYGAGMKALGRSVFGEFMKDTQAIMVKAANKDKEAYQRYLDGEISKEEYDVIREKVIYDKGKEGKDPSLAELMEVIQDLTGQKTVSLVVENDPTTDGKKGEVNFDTSINPRVLLHAWFDQKTETKLQEVYDNSVGEAVIATLRQYEEDYINAKQVNMELLQANIALFTEVYKKVEAKAIQKVIERDTLHWIKQGYSEEEAKKIAEKEMQIVGLTDQDRQEYVHKIMDGLQAKIHTAYSAERNETGSMIQLTENDSVLKGDTDGISENEFYVMNEDGLLQTFSGNTGIRTRELTGKALLANSAQTQSMDSYISSYAMALGKRININVHDANIGALDNQIDMINHQNKAAFIALASYNGQLESLKALKQTTEAMLELHETKEIELDLSQSGATMGALSALYKQSGSVWQNERNKLDMLMEIETVSQYAGELGEYTITDDDKKLIDKSREQVESVLGKVGETIPKQVLSLAEKYNIKFVKPVEFVANPRAVTPRYIMGGGTAKTREFKAMMANAGLQYDLAVPDDMKREDNQGSSDAAHQWLKHNIKDYPRKGDNALYQNNSMKVTYLSINEADAVYVSDAMYEGKDGRIYTGFKAKEIISYANKLDKPVYLYNQYEKTWLGYDRVQKEFVPTHVGLTSQPAVFEGGGMNADAIMALMGDGVITESPVADITVNTATESVATEVQPTIKTVAQLQSYISGLTNAHAFSKSLNKYLMSAVKDFNPKVKIDVSEVTGGYAKYDLSNNTITLDPVIHDPTAADGAKLKLINHELLHALTEASIQSNNPKYAKPINHLYQMMDQVLQAWHSGTTSPELNDILNIIKDLPREQALSEFVAYGMTEPAMAKFIDNTLKLENIKGLTLSKRVSHAFDYFIAAVYSALGLGKTGYKAFAETVHDLMDTVTDLPVTPVQPVYSKSAMKSVQENIKRGKDAMNKAIVTKADVKRAMYRNDIGWVDFVWGSTGTIKANGKTKGAMGISHIIEARMRKDDMSYDEVVEMLENKVVQAIASGSTSQVYERGTARSIFIEYSGYRVTLIKREGSNSWLMNAFEIFDEKSDGDKAKSNDLSLSTHNTPTRHRGDVGASDKTNVSQNETESNDTTRFSQVFDEIHKQSATEVYKRIKDEGITTEWSNHLDLMVSTIYDTHYESLTADMKSVLDESFDTVFSNNPISMTDKESAAYAAVFAVLKHIYEEGTNRHLISELNKVYEQVVNQFATVEDYSPEDYTAAQDMNDKQYMSYIENQFNEIFRDTSSDAIPKVLALILTNQQFSNKTKAKLKLRELKHDTWFDKLMNICVPVQY</sequence>
<name>A0A1T0CD61_9GAMM</name>
<dbReference type="InterPro" id="IPR041092">
    <property type="entry name" value="PBECR1"/>
</dbReference>
<evidence type="ECO:0000313" key="4">
    <source>
        <dbReference type="EMBL" id="OOS20280.1"/>
    </source>
</evidence>
<dbReference type="EMBL" id="MUYU01000039">
    <property type="protein sequence ID" value="OOS20280.1"/>
    <property type="molecule type" value="Genomic_DNA"/>
</dbReference>
<proteinExistence type="predicted"/>
<feature type="region of interest" description="Disordered" evidence="2">
    <location>
        <begin position="1646"/>
        <end position="1689"/>
    </location>
</feature>
<evidence type="ECO:0000259" key="3">
    <source>
        <dbReference type="Pfam" id="PF18809"/>
    </source>
</evidence>
<feature type="non-terminal residue" evidence="4">
    <location>
        <position position="1888"/>
    </location>
</feature>
<accession>A0A1T0CD61</accession>
<gene>
    <name evidence="4" type="ORF">B0680_10510</name>
</gene>
<keyword evidence="5" id="KW-1185">Reference proteome</keyword>
<feature type="compositionally biased region" description="Polar residues" evidence="2">
    <location>
        <begin position="1673"/>
        <end position="1689"/>
    </location>
</feature>